<feature type="domain" description="Multidrug resistance protein MdtA-like beta-barrel" evidence="6">
    <location>
        <begin position="212"/>
        <end position="301"/>
    </location>
</feature>
<evidence type="ECO:0000259" key="7">
    <source>
        <dbReference type="Pfam" id="PF25967"/>
    </source>
</evidence>
<dbReference type="Pfam" id="PF25944">
    <property type="entry name" value="Beta-barrel_RND"/>
    <property type="match status" value="1"/>
</dbReference>
<comment type="subcellular location">
    <subcellularLocation>
        <location evidence="1">Cell envelope</location>
    </subcellularLocation>
</comment>
<evidence type="ECO:0000313" key="8">
    <source>
        <dbReference type="EMBL" id="SLM47209.1"/>
    </source>
</evidence>
<dbReference type="STRING" id="1325564.NSJP_1037"/>
<gene>
    <name evidence="8" type="primary">ttgA</name>
    <name evidence="8" type="ORF">NSJP_1037</name>
</gene>
<dbReference type="GO" id="GO:0005886">
    <property type="term" value="C:plasma membrane"/>
    <property type="evidence" value="ECO:0007669"/>
    <property type="project" value="UniProtKB-SubCell"/>
</dbReference>
<evidence type="ECO:0000259" key="6">
    <source>
        <dbReference type="Pfam" id="PF25944"/>
    </source>
</evidence>
<dbReference type="InterPro" id="IPR058624">
    <property type="entry name" value="MdtA-like_HH"/>
</dbReference>
<feature type="signal peptide" evidence="3">
    <location>
        <begin position="1"/>
        <end position="22"/>
    </location>
</feature>
<feature type="domain" description="Multidrug resistance protein MdtA-like alpha-helical hairpin" evidence="4">
    <location>
        <begin position="108"/>
        <end position="176"/>
    </location>
</feature>
<dbReference type="InterPro" id="IPR058627">
    <property type="entry name" value="MdtA-like_C"/>
</dbReference>
<dbReference type="PROSITE" id="PS51257">
    <property type="entry name" value="PROKAR_LIPOPROTEIN"/>
    <property type="match status" value="1"/>
</dbReference>
<dbReference type="FunFam" id="2.40.420.20:FF:000001">
    <property type="entry name" value="Efflux RND transporter periplasmic adaptor subunit"/>
    <property type="match status" value="1"/>
</dbReference>
<feature type="domain" description="Multidrug resistance protein MdtA-like barrel-sandwich hybrid" evidence="5">
    <location>
        <begin position="67"/>
        <end position="206"/>
    </location>
</feature>
<dbReference type="InterPro" id="IPR058625">
    <property type="entry name" value="MdtA-like_BSH"/>
</dbReference>
<accession>A0A1W1I2V2</accession>
<feature type="chain" id="PRO_5010728876" evidence="3">
    <location>
        <begin position="23"/>
        <end position="395"/>
    </location>
</feature>
<dbReference type="Gene3D" id="2.40.30.170">
    <property type="match status" value="1"/>
</dbReference>
<evidence type="ECO:0000256" key="3">
    <source>
        <dbReference type="SAM" id="SignalP"/>
    </source>
</evidence>
<dbReference type="PANTHER" id="PTHR30158">
    <property type="entry name" value="ACRA/E-RELATED COMPONENT OF DRUG EFFLUX TRANSPORTER"/>
    <property type="match status" value="1"/>
</dbReference>
<dbReference type="Pfam" id="PF25967">
    <property type="entry name" value="RND-MFP_C"/>
    <property type="match status" value="1"/>
</dbReference>
<name>A0A1W1I2V2_9BACT</name>
<comment type="similarity">
    <text evidence="2">Belongs to the membrane fusion protein (MFP) (TC 8.A.1) family.</text>
</comment>
<dbReference type="Gene3D" id="2.40.420.20">
    <property type="match status" value="1"/>
</dbReference>
<dbReference type="Proteomes" id="UP000192042">
    <property type="component" value="Chromosome I"/>
</dbReference>
<dbReference type="KEGG" id="nja:NSJP_1037"/>
<evidence type="ECO:0000256" key="1">
    <source>
        <dbReference type="ARBA" id="ARBA00004196"/>
    </source>
</evidence>
<evidence type="ECO:0000259" key="5">
    <source>
        <dbReference type="Pfam" id="PF25917"/>
    </source>
</evidence>
<evidence type="ECO:0000256" key="2">
    <source>
        <dbReference type="ARBA" id="ARBA00009477"/>
    </source>
</evidence>
<dbReference type="GO" id="GO:0046677">
    <property type="term" value="P:response to antibiotic"/>
    <property type="evidence" value="ECO:0007669"/>
    <property type="project" value="TreeGrafter"/>
</dbReference>
<feature type="domain" description="Multidrug resistance protein MdtA-like C-terminal permuted SH3" evidence="7">
    <location>
        <begin position="306"/>
        <end position="365"/>
    </location>
</feature>
<dbReference type="Pfam" id="PF25917">
    <property type="entry name" value="BSH_RND"/>
    <property type="match status" value="1"/>
</dbReference>
<proteinExistence type="inferred from homology"/>
<dbReference type="GO" id="GO:0022857">
    <property type="term" value="F:transmembrane transporter activity"/>
    <property type="evidence" value="ECO:0007669"/>
    <property type="project" value="InterPro"/>
</dbReference>
<sequence>MTYMNNRPIGLITVLAAGLVMAAASGCKEQADSAPAQQLPQVEVIAVSTQTVPDEPEFIGQAEASRPVEIRSQVTGILKAVMYSEGREVKKGDRLYQIDPVPFQAAAASAKAKIAQAEAKVVQAKQDLARVKPLLLEQAVSQKDVDDAVAEDLSAKAALQGAKADLIKAQFDLDNTLITAPIDGMIERSRYYEGRLVSAQTDLLTVVHRVDPMYVVVSVPETFFLKRSHDIEAKKINHPGAYELRGALTFMDGTAYPYEGVLDLMEPGMRTETGSRIERMTFQNPQRTLLPGQFVKVKFKGDAKPNAVLIPQRSVLQGPQGPFVYVVGSEERIEIRPVEASVWQGDQWLIDSGLKAGERVVVNGLMKIGPGAPVKAVPMGTVAEPDAASAPAKQG</sequence>
<keyword evidence="9" id="KW-1185">Reference proteome</keyword>
<protein>
    <submittedName>
        <fullName evidence="8">RND efflux system, membrane fusion protein</fullName>
    </submittedName>
</protein>
<dbReference type="Gene3D" id="1.10.287.470">
    <property type="entry name" value="Helix hairpin bin"/>
    <property type="match status" value="1"/>
</dbReference>
<keyword evidence="3" id="KW-0732">Signal</keyword>
<dbReference type="SUPFAM" id="SSF111369">
    <property type="entry name" value="HlyD-like secretion proteins"/>
    <property type="match status" value="1"/>
</dbReference>
<dbReference type="EMBL" id="LT828648">
    <property type="protein sequence ID" value="SLM47209.1"/>
    <property type="molecule type" value="Genomic_DNA"/>
</dbReference>
<organism evidence="8 9">
    <name type="scientific">Nitrospira japonica</name>
    <dbReference type="NCBI Taxonomy" id="1325564"/>
    <lineage>
        <taxon>Bacteria</taxon>
        <taxon>Pseudomonadati</taxon>
        <taxon>Nitrospirota</taxon>
        <taxon>Nitrospiria</taxon>
        <taxon>Nitrospirales</taxon>
        <taxon>Nitrospiraceae</taxon>
        <taxon>Nitrospira</taxon>
    </lineage>
</organism>
<dbReference type="RefSeq" id="WP_231989491.1">
    <property type="nucleotide sequence ID" value="NZ_LT828648.1"/>
</dbReference>
<dbReference type="Gene3D" id="2.40.50.100">
    <property type="match status" value="1"/>
</dbReference>
<dbReference type="Pfam" id="PF25876">
    <property type="entry name" value="HH_MFP_RND"/>
    <property type="match status" value="1"/>
</dbReference>
<dbReference type="AlphaFoldDB" id="A0A1W1I2V2"/>
<reference evidence="8 9" key="1">
    <citation type="submission" date="2017-03" db="EMBL/GenBank/DDBJ databases">
        <authorList>
            <person name="Afonso C.L."/>
            <person name="Miller P.J."/>
            <person name="Scott M.A."/>
            <person name="Spackman E."/>
            <person name="Goraichik I."/>
            <person name="Dimitrov K.M."/>
            <person name="Suarez D.L."/>
            <person name="Swayne D.E."/>
        </authorList>
    </citation>
    <scope>NUCLEOTIDE SEQUENCE [LARGE SCALE GENOMIC DNA]</scope>
    <source>
        <strain evidence="8">Genome sequencing of Nitrospira japonica strain NJ11</strain>
    </source>
</reference>
<evidence type="ECO:0000313" key="9">
    <source>
        <dbReference type="Proteomes" id="UP000192042"/>
    </source>
</evidence>
<evidence type="ECO:0000259" key="4">
    <source>
        <dbReference type="Pfam" id="PF25876"/>
    </source>
</evidence>
<dbReference type="InterPro" id="IPR006143">
    <property type="entry name" value="RND_pump_MFP"/>
</dbReference>
<dbReference type="InterPro" id="IPR058626">
    <property type="entry name" value="MdtA-like_b-barrel"/>
</dbReference>
<dbReference type="NCBIfam" id="TIGR01730">
    <property type="entry name" value="RND_mfp"/>
    <property type="match status" value="1"/>
</dbReference>